<dbReference type="InterPro" id="IPR011746">
    <property type="entry name" value="Trp_synth-assoc_CHP"/>
</dbReference>
<evidence type="ECO:0000256" key="1">
    <source>
        <dbReference type="SAM" id="MobiDB-lite"/>
    </source>
</evidence>
<keyword evidence="2" id="KW-1133">Transmembrane helix</keyword>
<feature type="transmembrane region" description="Helical" evidence="2">
    <location>
        <begin position="101"/>
        <end position="121"/>
    </location>
</feature>
<feature type="region of interest" description="Disordered" evidence="1">
    <location>
        <begin position="1"/>
        <end position="23"/>
    </location>
</feature>
<dbReference type="InterPro" id="IPR019051">
    <property type="entry name" value="Trp_biosyn_TM_oprn/chp"/>
</dbReference>
<gene>
    <name evidence="3" type="ORF">NCTC10797_00635</name>
</gene>
<feature type="region of interest" description="Disordered" evidence="1">
    <location>
        <begin position="197"/>
        <end position="246"/>
    </location>
</feature>
<evidence type="ECO:0000256" key="2">
    <source>
        <dbReference type="SAM" id="Phobius"/>
    </source>
</evidence>
<dbReference type="RefSeq" id="WP_130915910.1">
    <property type="nucleotide sequence ID" value="NZ_LR215973.1"/>
</dbReference>
<dbReference type="NCBIfam" id="TIGR02234">
    <property type="entry name" value="trp_oprn_chp"/>
    <property type="match status" value="1"/>
</dbReference>
<proteinExistence type="predicted"/>
<dbReference type="AlphaFoldDB" id="A0A4U8VTC7"/>
<dbReference type="Pfam" id="PF09534">
    <property type="entry name" value="Trp_oprn_chp"/>
    <property type="match status" value="1"/>
</dbReference>
<reference evidence="3 4" key="1">
    <citation type="submission" date="2019-02" db="EMBL/GenBank/DDBJ databases">
        <authorList>
            <consortium name="Pathogen Informatics"/>
        </authorList>
    </citation>
    <scope>NUCLEOTIDE SEQUENCE [LARGE SCALE GENOMIC DNA]</scope>
    <source>
        <strain evidence="3 4">3012STDY6756504</strain>
    </source>
</reference>
<dbReference type="Proteomes" id="UP000290439">
    <property type="component" value="Chromosome"/>
</dbReference>
<feature type="transmembrane region" description="Helical" evidence="2">
    <location>
        <begin position="30"/>
        <end position="51"/>
    </location>
</feature>
<evidence type="ECO:0000313" key="3">
    <source>
        <dbReference type="EMBL" id="VFA96880.1"/>
    </source>
</evidence>
<feature type="transmembrane region" description="Helical" evidence="2">
    <location>
        <begin position="71"/>
        <end position="94"/>
    </location>
</feature>
<evidence type="ECO:0000313" key="4">
    <source>
        <dbReference type="Proteomes" id="UP000290439"/>
    </source>
</evidence>
<accession>A0A4U8VTC7</accession>
<dbReference type="EMBL" id="LR215973">
    <property type="protein sequence ID" value="VFA96880.1"/>
    <property type="molecule type" value="Genomic_DNA"/>
</dbReference>
<keyword evidence="2" id="KW-0472">Membrane</keyword>
<feature type="transmembrane region" description="Helical" evidence="2">
    <location>
        <begin position="150"/>
        <end position="171"/>
    </location>
</feature>
<keyword evidence="2" id="KW-0812">Transmembrane</keyword>
<protein>
    <submittedName>
        <fullName evidence="3">Membrane protein</fullName>
    </submittedName>
</protein>
<organism evidence="3 4">
    <name type="scientific">Nocardia cyriacigeorgica</name>
    <dbReference type="NCBI Taxonomy" id="135487"/>
    <lineage>
        <taxon>Bacteria</taxon>
        <taxon>Bacillati</taxon>
        <taxon>Actinomycetota</taxon>
        <taxon>Actinomycetes</taxon>
        <taxon>Mycobacteriales</taxon>
        <taxon>Nocardiaceae</taxon>
        <taxon>Nocardia</taxon>
    </lineage>
</organism>
<sequence>MSDEHEQDTGTPPEQPAGSVGQPRARRYPVAPVVLLALSAAALWGASRMIWVSVRSSDGLTEPRTDDLDGGTWFGALTPLALVLLAAIAAVLATKGWLRRLVGVLVALVGAVVAVPALALLTGSGATEQRAATLAELPARAQVEQVSTSAAPAVLTMAGALAAFAAGVLLARMPKDSAQLSGKYDTPVARRAAATDLVAGRGESGDSAAPPVTERVLWDALDAGTDPTEDHPRTGTDDGPAEPGTR</sequence>
<name>A0A4U8VTC7_9NOCA</name>